<proteinExistence type="predicted"/>
<keyword evidence="1" id="KW-0732">Signal</keyword>
<dbReference type="Gene3D" id="2.40.420.20">
    <property type="match status" value="1"/>
</dbReference>
<gene>
    <name evidence="2" type="ORF">B0I18_108155</name>
</gene>
<reference evidence="2 3" key="1">
    <citation type="submission" date="2018-03" db="EMBL/GenBank/DDBJ databases">
        <title>Genomic Encyclopedia of Type Strains, Phase III (KMG-III): the genomes of soil and plant-associated and newly described type strains.</title>
        <authorList>
            <person name="Whitman W."/>
        </authorList>
    </citation>
    <scope>NUCLEOTIDE SEQUENCE [LARGE SCALE GENOMIC DNA]</scope>
    <source>
        <strain evidence="2 3">CGMCC 1.12700</strain>
    </source>
</reference>
<evidence type="ECO:0000313" key="2">
    <source>
        <dbReference type="EMBL" id="PSK90425.1"/>
    </source>
</evidence>
<organism evidence="2 3">
    <name type="scientific">Taibaiella chishuiensis</name>
    <dbReference type="NCBI Taxonomy" id="1434707"/>
    <lineage>
        <taxon>Bacteria</taxon>
        <taxon>Pseudomonadati</taxon>
        <taxon>Bacteroidota</taxon>
        <taxon>Chitinophagia</taxon>
        <taxon>Chitinophagales</taxon>
        <taxon>Chitinophagaceae</taxon>
        <taxon>Taibaiella</taxon>
    </lineage>
</organism>
<dbReference type="GO" id="GO:1990281">
    <property type="term" value="C:efflux pump complex"/>
    <property type="evidence" value="ECO:0007669"/>
    <property type="project" value="TreeGrafter"/>
</dbReference>
<feature type="chain" id="PRO_5015199145" evidence="1">
    <location>
        <begin position="25"/>
        <end position="310"/>
    </location>
</feature>
<dbReference type="PANTHER" id="PTHR30469">
    <property type="entry name" value="MULTIDRUG RESISTANCE PROTEIN MDTA"/>
    <property type="match status" value="1"/>
</dbReference>
<name>A0A2P8CZM9_9BACT</name>
<keyword evidence="3" id="KW-1185">Reference proteome</keyword>
<evidence type="ECO:0000313" key="3">
    <source>
        <dbReference type="Proteomes" id="UP000240572"/>
    </source>
</evidence>
<dbReference type="Gene3D" id="2.40.50.100">
    <property type="match status" value="1"/>
</dbReference>
<sequence length="310" mass="33281">MYIKTFFLSIAAGCVCLVACNNNSAEPAAAAEPVQTPVTVSGILHEPMSDYLELNATSVFLLKHVVKANTNGYLSSVHITAGQAIGKGMLLFSIKTKEAMSLGNSLAGLDSSFHFSGVNSIRAGAQGFITQLDHQQGDYVQDGEPLATISDNSSFVFLMSMPYELRPFVPVGKKVVLTLPDSTQLDGTVTAAMPQVDSFSQSQNMVIRVNAPRPIPENLIAKVRILKSEKASVIAVPKAAVLTDEAQEQFWIMKMAGNNLAVKVPVKKGMEDKGNIEILDPKLEDADRVLVSGNYGLEDSARVKIIKSVP</sequence>
<dbReference type="RefSeq" id="WP_106524299.1">
    <property type="nucleotide sequence ID" value="NZ_PYGD01000008.1"/>
</dbReference>
<dbReference type="EMBL" id="PYGD01000008">
    <property type="protein sequence ID" value="PSK90425.1"/>
    <property type="molecule type" value="Genomic_DNA"/>
</dbReference>
<dbReference type="GO" id="GO:0015562">
    <property type="term" value="F:efflux transmembrane transporter activity"/>
    <property type="evidence" value="ECO:0007669"/>
    <property type="project" value="TreeGrafter"/>
</dbReference>
<accession>A0A2P8CZM9</accession>
<protein>
    <submittedName>
        <fullName evidence="2">HlyD family secretion protein</fullName>
    </submittedName>
</protein>
<dbReference type="AlphaFoldDB" id="A0A2P8CZM9"/>
<comment type="caution">
    <text evidence="2">The sequence shown here is derived from an EMBL/GenBank/DDBJ whole genome shotgun (WGS) entry which is preliminary data.</text>
</comment>
<feature type="signal peptide" evidence="1">
    <location>
        <begin position="1"/>
        <end position="24"/>
    </location>
</feature>
<dbReference type="PANTHER" id="PTHR30469:SF15">
    <property type="entry name" value="HLYD FAMILY OF SECRETION PROTEINS"/>
    <property type="match status" value="1"/>
</dbReference>
<dbReference type="OrthoDB" id="1435302at2"/>
<evidence type="ECO:0000256" key="1">
    <source>
        <dbReference type="SAM" id="SignalP"/>
    </source>
</evidence>
<dbReference type="Proteomes" id="UP000240572">
    <property type="component" value="Unassembled WGS sequence"/>
</dbReference>